<dbReference type="OrthoDB" id="10257263at2759"/>
<dbReference type="EnsemblProtists" id="EKX34766">
    <property type="protein sequence ID" value="EKX34766"/>
    <property type="gene ID" value="GUITHDRAFT_166129"/>
</dbReference>
<dbReference type="eggNOG" id="KOG2787">
    <property type="taxonomic scope" value="Eukaryota"/>
</dbReference>
<name>L1IEU4_GUITC</name>
<dbReference type="AlphaFoldDB" id="L1IEU4"/>
<dbReference type="PANTHER" id="PTHR12736">
    <property type="entry name" value="LANC-LIKE PROTEIN"/>
    <property type="match status" value="1"/>
</dbReference>
<dbReference type="GeneID" id="17291492"/>
<dbReference type="GO" id="GO:0005975">
    <property type="term" value="P:carbohydrate metabolic process"/>
    <property type="evidence" value="ECO:0007669"/>
    <property type="project" value="InterPro"/>
</dbReference>
<protein>
    <submittedName>
        <fullName evidence="3 4">Uncharacterized protein</fullName>
    </submittedName>
</protein>
<evidence type="ECO:0000313" key="4">
    <source>
        <dbReference type="EnsemblProtists" id="EKX34766"/>
    </source>
</evidence>
<feature type="binding site" evidence="2">
    <location>
        <position position="295"/>
    </location>
    <ligand>
        <name>Zn(2+)</name>
        <dbReference type="ChEBI" id="CHEBI:29105"/>
    </ligand>
</feature>
<feature type="binding site" evidence="2">
    <location>
        <position position="233"/>
    </location>
    <ligand>
        <name>Zn(2+)</name>
        <dbReference type="ChEBI" id="CHEBI:29105"/>
    </ligand>
</feature>
<dbReference type="Pfam" id="PF05147">
    <property type="entry name" value="LANC_like"/>
    <property type="match status" value="1"/>
</dbReference>
<dbReference type="InterPro" id="IPR012341">
    <property type="entry name" value="6hp_glycosidase-like_sf"/>
</dbReference>
<evidence type="ECO:0000313" key="5">
    <source>
        <dbReference type="Proteomes" id="UP000011087"/>
    </source>
</evidence>
<dbReference type="SUPFAM" id="SSF158745">
    <property type="entry name" value="LanC-like"/>
    <property type="match status" value="1"/>
</dbReference>
<keyword evidence="5" id="KW-1185">Reference proteome</keyword>
<dbReference type="Proteomes" id="UP000011087">
    <property type="component" value="Unassembled WGS sequence"/>
</dbReference>
<sequence>MIISSLPRSATDASVYTGGAGIAYALIRVAASSACMGGAISMDEKSLLGHAQTAMKTCGGGDKRAAPSLLCGVAGNMLVHALIEERAGRARESEHLAAEYLKILDEALRNDSDEWLYGRAGYLQGLLTLRKLSSRQQDFDAAIRQVSARMVESGRQYASRCGTRCPLMYQWYGEEYLGAAHGLIGIVHQLLMAREVLKDQMNLEGWEEVLVKSLDYIIACRFDSGNYPALHFCHGAPGAVFMFLAAFRAFPSHERYGRFALVYRDVCQAGDCVWEYGLLKKVPTRQIGREGPGLCHGVAGNGYCFLALYRDDPDTEKKGEWLHRAVEFAEFMREEGERNERWLLKPDNPYSLFEGLGGAVCFLADLVGVLQSQIETSSDLDHHVPSFPLFETPLS</sequence>
<reference evidence="4" key="3">
    <citation type="submission" date="2016-03" db="UniProtKB">
        <authorList>
            <consortium name="EnsemblProtists"/>
        </authorList>
    </citation>
    <scope>IDENTIFICATION</scope>
</reference>
<gene>
    <name evidence="3" type="ORF">GUITHDRAFT_166129</name>
</gene>
<dbReference type="PRINTS" id="PR01951">
    <property type="entry name" value="LANCEUKARYTE"/>
</dbReference>
<keyword evidence="2" id="KW-0479">Metal-binding</keyword>
<evidence type="ECO:0000256" key="2">
    <source>
        <dbReference type="PIRSR" id="PIRSR607822-1"/>
    </source>
</evidence>
<dbReference type="GO" id="GO:0046872">
    <property type="term" value="F:metal ion binding"/>
    <property type="evidence" value="ECO:0007669"/>
    <property type="project" value="UniProtKB-KW"/>
</dbReference>
<proteinExistence type="inferred from homology"/>
<dbReference type="OMA" id="PCVDDNR"/>
<accession>L1IEU4</accession>
<reference evidence="3 5" key="1">
    <citation type="journal article" date="2012" name="Nature">
        <title>Algal genomes reveal evolutionary mosaicism and the fate of nucleomorphs.</title>
        <authorList>
            <consortium name="DOE Joint Genome Institute"/>
            <person name="Curtis B.A."/>
            <person name="Tanifuji G."/>
            <person name="Burki F."/>
            <person name="Gruber A."/>
            <person name="Irimia M."/>
            <person name="Maruyama S."/>
            <person name="Arias M.C."/>
            <person name="Ball S.G."/>
            <person name="Gile G.H."/>
            <person name="Hirakawa Y."/>
            <person name="Hopkins J.F."/>
            <person name="Kuo A."/>
            <person name="Rensing S.A."/>
            <person name="Schmutz J."/>
            <person name="Symeonidi A."/>
            <person name="Elias M."/>
            <person name="Eveleigh R.J."/>
            <person name="Herman E.K."/>
            <person name="Klute M.J."/>
            <person name="Nakayama T."/>
            <person name="Obornik M."/>
            <person name="Reyes-Prieto A."/>
            <person name="Armbrust E.V."/>
            <person name="Aves S.J."/>
            <person name="Beiko R.G."/>
            <person name="Coutinho P."/>
            <person name="Dacks J.B."/>
            <person name="Durnford D.G."/>
            <person name="Fast N.M."/>
            <person name="Green B.R."/>
            <person name="Grisdale C.J."/>
            <person name="Hempel F."/>
            <person name="Henrissat B."/>
            <person name="Hoppner M.P."/>
            <person name="Ishida K."/>
            <person name="Kim E."/>
            <person name="Koreny L."/>
            <person name="Kroth P.G."/>
            <person name="Liu Y."/>
            <person name="Malik S.B."/>
            <person name="Maier U.G."/>
            <person name="McRose D."/>
            <person name="Mock T."/>
            <person name="Neilson J.A."/>
            <person name="Onodera N.T."/>
            <person name="Poole A.M."/>
            <person name="Pritham E.J."/>
            <person name="Richards T.A."/>
            <person name="Rocap G."/>
            <person name="Roy S.W."/>
            <person name="Sarai C."/>
            <person name="Schaack S."/>
            <person name="Shirato S."/>
            <person name="Slamovits C.H."/>
            <person name="Spencer D.F."/>
            <person name="Suzuki S."/>
            <person name="Worden A.Z."/>
            <person name="Zauner S."/>
            <person name="Barry K."/>
            <person name="Bell C."/>
            <person name="Bharti A.K."/>
            <person name="Crow J.A."/>
            <person name="Grimwood J."/>
            <person name="Kramer R."/>
            <person name="Lindquist E."/>
            <person name="Lucas S."/>
            <person name="Salamov A."/>
            <person name="McFadden G.I."/>
            <person name="Lane C.E."/>
            <person name="Keeling P.J."/>
            <person name="Gray M.W."/>
            <person name="Grigoriev I.V."/>
            <person name="Archibald J.M."/>
        </authorList>
    </citation>
    <scope>NUCLEOTIDE SEQUENCE</scope>
    <source>
        <strain evidence="3 5">CCMP2712</strain>
    </source>
</reference>
<dbReference type="PANTHER" id="PTHR12736:SF7">
    <property type="entry name" value="LANC-LIKE PROTEIN 3"/>
    <property type="match status" value="1"/>
</dbReference>
<evidence type="ECO:0000256" key="1">
    <source>
        <dbReference type="ARBA" id="ARBA00007179"/>
    </source>
</evidence>
<dbReference type="GO" id="GO:0031179">
    <property type="term" value="P:peptide modification"/>
    <property type="evidence" value="ECO:0007669"/>
    <property type="project" value="InterPro"/>
</dbReference>
<dbReference type="Gene3D" id="1.50.10.10">
    <property type="match status" value="1"/>
</dbReference>
<dbReference type="PRINTS" id="PR01950">
    <property type="entry name" value="LANCSUPER"/>
</dbReference>
<comment type="similarity">
    <text evidence="1">Belongs to the LanC-like protein family.</text>
</comment>
<reference evidence="5" key="2">
    <citation type="submission" date="2012-11" db="EMBL/GenBank/DDBJ databases">
        <authorList>
            <person name="Kuo A."/>
            <person name="Curtis B.A."/>
            <person name="Tanifuji G."/>
            <person name="Burki F."/>
            <person name="Gruber A."/>
            <person name="Irimia M."/>
            <person name="Maruyama S."/>
            <person name="Arias M.C."/>
            <person name="Ball S.G."/>
            <person name="Gile G.H."/>
            <person name="Hirakawa Y."/>
            <person name="Hopkins J.F."/>
            <person name="Rensing S.A."/>
            <person name="Schmutz J."/>
            <person name="Symeonidi A."/>
            <person name="Elias M."/>
            <person name="Eveleigh R.J."/>
            <person name="Herman E.K."/>
            <person name="Klute M.J."/>
            <person name="Nakayama T."/>
            <person name="Obornik M."/>
            <person name="Reyes-Prieto A."/>
            <person name="Armbrust E.V."/>
            <person name="Aves S.J."/>
            <person name="Beiko R.G."/>
            <person name="Coutinho P."/>
            <person name="Dacks J.B."/>
            <person name="Durnford D.G."/>
            <person name="Fast N.M."/>
            <person name="Green B.R."/>
            <person name="Grisdale C."/>
            <person name="Hempe F."/>
            <person name="Henrissat B."/>
            <person name="Hoppner M.P."/>
            <person name="Ishida K.-I."/>
            <person name="Kim E."/>
            <person name="Koreny L."/>
            <person name="Kroth P.G."/>
            <person name="Liu Y."/>
            <person name="Malik S.-B."/>
            <person name="Maier U.G."/>
            <person name="McRose D."/>
            <person name="Mock T."/>
            <person name="Neilson J.A."/>
            <person name="Onodera N.T."/>
            <person name="Poole A.M."/>
            <person name="Pritham E.J."/>
            <person name="Richards T.A."/>
            <person name="Rocap G."/>
            <person name="Roy S.W."/>
            <person name="Sarai C."/>
            <person name="Schaack S."/>
            <person name="Shirato S."/>
            <person name="Slamovits C.H."/>
            <person name="Spencer D.F."/>
            <person name="Suzuki S."/>
            <person name="Worden A.Z."/>
            <person name="Zauner S."/>
            <person name="Barry K."/>
            <person name="Bell C."/>
            <person name="Bharti A.K."/>
            <person name="Crow J.A."/>
            <person name="Grimwood J."/>
            <person name="Kramer R."/>
            <person name="Lindquist E."/>
            <person name="Lucas S."/>
            <person name="Salamov A."/>
            <person name="McFadden G.I."/>
            <person name="Lane C.E."/>
            <person name="Keeling P.J."/>
            <person name="Gray M.W."/>
            <person name="Grigoriev I.V."/>
            <person name="Archibald J.M."/>
        </authorList>
    </citation>
    <scope>NUCLEOTIDE SEQUENCE</scope>
    <source>
        <strain evidence="5">CCMP2712</strain>
    </source>
</reference>
<dbReference type="KEGG" id="gtt:GUITHDRAFT_166129"/>
<dbReference type="InterPro" id="IPR020464">
    <property type="entry name" value="LanC-like_prot_euk"/>
</dbReference>
<dbReference type="PaxDb" id="55529-EKX34766"/>
<dbReference type="HOGENOM" id="CLU_036244_0_1_1"/>
<dbReference type="CDD" id="cd04794">
    <property type="entry name" value="euk_LANCL"/>
    <property type="match status" value="1"/>
</dbReference>
<dbReference type="EMBL" id="JH993103">
    <property type="protein sequence ID" value="EKX34766.1"/>
    <property type="molecule type" value="Genomic_DNA"/>
</dbReference>
<dbReference type="SMART" id="SM01260">
    <property type="entry name" value="LANC_like"/>
    <property type="match status" value="1"/>
</dbReference>
<dbReference type="InterPro" id="IPR007822">
    <property type="entry name" value="LANC-like"/>
</dbReference>
<evidence type="ECO:0000313" key="3">
    <source>
        <dbReference type="EMBL" id="EKX34766.1"/>
    </source>
</evidence>
<organism evidence="3">
    <name type="scientific">Guillardia theta (strain CCMP2712)</name>
    <name type="common">Cryptophyte</name>
    <dbReference type="NCBI Taxonomy" id="905079"/>
    <lineage>
        <taxon>Eukaryota</taxon>
        <taxon>Cryptophyceae</taxon>
        <taxon>Pyrenomonadales</taxon>
        <taxon>Geminigeraceae</taxon>
        <taxon>Guillardia</taxon>
    </lineage>
</organism>
<keyword evidence="2" id="KW-0862">Zinc</keyword>
<dbReference type="GO" id="GO:0005886">
    <property type="term" value="C:plasma membrane"/>
    <property type="evidence" value="ECO:0007669"/>
    <property type="project" value="TreeGrafter"/>
</dbReference>
<feature type="binding site" evidence="2">
    <location>
        <position position="296"/>
    </location>
    <ligand>
        <name>Zn(2+)</name>
        <dbReference type="ChEBI" id="CHEBI:29105"/>
    </ligand>
</feature>
<dbReference type="RefSeq" id="XP_005821746.1">
    <property type="nucleotide sequence ID" value="XM_005821689.1"/>
</dbReference>